<name>A0A8J7G587_9ACTN</name>
<keyword evidence="5" id="KW-0804">Transcription</keyword>
<dbReference type="InterPro" id="IPR014325">
    <property type="entry name" value="RNA_pol_sigma-E_actinobac"/>
</dbReference>
<dbReference type="PANTHER" id="PTHR43133:SF50">
    <property type="entry name" value="ECF RNA POLYMERASE SIGMA FACTOR SIGM"/>
    <property type="match status" value="1"/>
</dbReference>
<dbReference type="Pfam" id="PF04542">
    <property type="entry name" value="Sigma70_r2"/>
    <property type="match status" value="1"/>
</dbReference>
<reference evidence="9" key="1">
    <citation type="submission" date="2020-11" db="EMBL/GenBank/DDBJ databases">
        <title>Sequencing the genomes of 1000 actinobacteria strains.</title>
        <authorList>
            <person name="Klenk H.-P."/>
        </authorList>
    </citation>
    <scope>NUCLEOTIDE SEQUENCE</scope>
    <source>
        <strain evidence="9">DSM 45356</strain>
    </source>
</reference>
<accession>A0A8J7G587</accession>
<evidence type="ECO:0000313" key="10">
    <source>
        <dbReference type="Proteomes" id="UP000622552"/>
    </source>
</evidence>
<evidence type="ECO:0000259" key="7">
    <source>
        <dbReference type="Pfam" id="PF04542"/>
    </source>
</evidence>
<dbReference type="AlphaFoldDB" id="A0A8J7G587"/>
<evidence type="ECO:0000256" key="3">
    <source>
        <dbReference type="ARBA" id="ARBA00023082"/>
    </source>
</evidence>
<keyword evidence="6" id="KW-0812">Transmembrane</keyword>
<comment type="similarity">
    <text evidence="1">Belongs to the sigma-70 factor family. ECF subfamily.</text>
</comment>
<dbReference type="InterPro" id="IPR036388">
    <property type="entry name" value="WH-like_DNA-bd_sf"/>
</dbReference>
<dbReference type="InterPro" id="IPR014284">
    <property type="entry name" value="RNA_pol_sigma-70_dom"/>
</dbReference>
<keyword evidence="3" id="KW-0731">Sigma factor</keyword>
<dbReference type="InterPro" id="IPR039425">
    <property type="entry name" value="RNA_pol_sigma-70-like"/>
</dbReference>
<evidence type="ECO:0000259" key="8">
    <source>
        <dbReference type="Pfam" id="PF08281"/>
    </source>
</evidence>
<sequence>MDRHAGFEEFVVGRSARLVRLAYGLTQDHGMAEDLVQTALAKSWSAWRRIVDDPEPYVRRVIVNTYNSWWRRAWHRERPADVLPELAMAGPQRAVDDRDAVWRALRVLPRQQRAVLVLRYLEDLSEEQTAEALSLSPGTVKSYSAKGLAKLRLDAGLRELRVPAAPGADAAERLAAVRTRIERRRRGRLAAAGAAVAVVLALLVAYVMAPATRESLPPAPPHPVPTTGPVPQKVVALPDLPDFEEGYRVITGAPRATMPMTGAAPVEFPWTPSTLDVRLYTLCPLILEHPLWFMVAMNGLNVGSVGCGGVPQVKRERPLDADLLKAAGVTIGRPTTVRISEGKVTEILPVPVGGQPKPPADPGTLTIGLAEAVPFERFPLPVRPDPLKALPAPSGTGPVLRPGTLSATVVWGPELWLSGYSQTPGILALLVDGRPTGTMTWWDYEGHDIGIATGTKYSAPYPNPPAGSTVTISVDPRFVTGNWYVAIGDKQR</sequence>
<keyword evidence="4" id="KW-0238">DNA-binding</keyword>
<evidence type="ECO:0000256" key="5">
    <source>
        <dbReference type="ARBA" id="ARBA00023163"/>
    </source>
</evidence>
<keyword evidence="2" id="KW-0805">Transcription regulation</keyword>
<dbReference type="Gene3D" id="1.10.10.10">
    <property type="entry name" value="Winged helix-like DNA-binding domain superfamily/Winged helix DNA-binding domain"/>
    <property type="match status" value="1"/>
</dbReference>
<dbReference type="GO" id="GO:0006352">
    <property type="term" value="P:DNA-templated transcription initiation"/>
    <property type="evidence" value="ECO:0007669"/>
    <property type="project" value="InterPro"/>
</dbReference>
<keyword evidence="10" id="KW-1185">Reference proteome</keyword>
<dbReference type="EMBL" id="JADOUF010000001">
    <property type="protein sequence ID" value="MBG6133908.1"/>
    <property type="molecule type" value="Genomic_DNA"/>
</dbReference>
<evidence type="ECO:0000256" key="2">
    <source>
        <dbReference type="ARBA" id="ARBA00023015"/>
    </source>
</evidence>
<dbReference type="Gene3D" id="1.10.1740.10">
    <property type="match status" value="1"/>
</dbReference>
<dbReference type="InterPro" id="IPR013324">
    <property type="entry name" value="RNA_pol_sigma_r3/r4-like"/>
</dbReference>
<protein>
    <submittedName>
        <fullName evidence="9">RNA polymerase sigma-70 factor (Sigma-E family)</fullName>
    </submittedName>
</protein>
<evidence type="ECO:0000256" key="1">
    <source>
        <dbReference type="ARBA" id="ARBA00010641"/>
    </source>
</evidence>
<organism evidence="9 10">
    <name type="scientific">Longispora fulva</name>
    <dbReference type="NCBI Taxonomy" id="619741"/>
    <lineage>
        <taxon>Bacteria</taxon>
        <taxon>Bacillati</taxon>
        <taxon>Actinomycetota</taxon>
        <taxon>Actinomycetes</taxon>
        <taxon>Micromonosporales</taxon>
        <taxon>Micromonosporaceae</taxon>
        <taxon>Longispora</taxon>
    </lineage>
</organism>
<dbReference type="InterPro" id="IPR007627">
    <property type="entry name" value="RNA_pol_sigma70_r2"/>
</dbReference>
<dbReference type="CDD" id="cd06171">
    <property type="entry name" value="Sigma70_r4"/>
    <property type="match status" value="1"/>
</dbReference>
<proteinExistence type="inferred from homology"/>
<feature type="transmembrane region" description="Helical" evidence="6">
    <location>
        <begin position="189"/>
        <end position="209"/>
    </location>
</feature>
<gene>
    <name evidence="9" type="ORF">IW245_000102</name>
</gene>
<dbReference type="InterPro" id="IPR013325">
    <property type="entry name" value="RNA_pol_sigma_r2"/>
</dbReference>
<dbReference type="Pfam" id="PF08281">
    <property type="entry name" value="Sigma70_r4_2"/>
    <property type="match status" value="1"/>
</dbReference>
<dbReference type="Proteomes" id="UP000622552">
    <property type="component" value="Unassembled WGS sequence"/>
</dbReference>
<comment type="caution">
    <text evidence="9">The sequence shown here is derived from an EMBL/GenBank/DDBJ whole genome shotgun (WGS) entry which is preliminary data.</text>
</comment>
<dbReference type="NCBIfam" id="TIGR02983">
    <property type="entry name" value="SigE-fam_strep"/>
    <property type="match status" value="1"/>
</dbReference>
<feature type="domain" description="RNA polymerase sigma-70 region 2" evidence="7">
    <location>
        <begin position="17"/>
        <end position="75"/>
    </location>
</feature>
<dbReference type="PANTHER" id="PTHR43133">
    <property type="entry name" value="RNA POLYMERASE ECF-TYPE SIGMA FACTO"/>
    <property type="match status" value="1"/>
</dbReference>
<feature type="domain" description="RNA polymerase sigma factor 70 region 4 type 2" evidence="8">
    <location>
        <begin position="99"/>
        <end position="151"/>
    </location>
</feature>
<dbReference type="GO" id="GO:0003677">
    <property type="term" value="F:DNA binding"/>
    <property type="evidence" value="ECO:0007669"/>
    <property type="project" value="UniProtKB-KW"/>
</dbReference>
<dbReference type="RefSeq" id="WP_197001210.1">
    <property type="nucleotide sequence ID" value="NZ_BONS01000032.1"/>
</dbReference>
<dbReference type="SUPFAM" id="SSF88946">
    <property type="entry name" value="Sigma2 domain of RNA polymerase sigma factors"/>
    <property type="match status" value="1"/>
</dbReference>
<dbReference type="SUPFAM" id="SSF88659">
    <property type="entry name" value="Sigma3 and sigma4 domains of RNA polymerase sigma factors"/>
    <property type="match status" value="1"/>
</dbReference>
<evidence type="ECO:0000256" key="6">
    <source>
        <dbReference type="SAM" id="Phobius"/>
    </source>
</evidence>
<dbReference type="InterPro" id="IPR013249">
    <property type="entry name" value="RNA_pol_sigma70_r4_t2"/>
</dbReference>
<dbReference type="GO" id="GO:0016987">
    <property type="term" value="F:sigma factor activity"/>
    <property type="evidence" value="ECO:0007669"/>
    <property type="project" value="UniProtKB-KW"/>
</dbReference>
<keyword evidence="6" id="KW-1133">Transmembrane helix</keyword>
<evidence type="ECO:0000313" key="9">
    <source>
        <dbReference type="EMBL" id="MBG6133908.1"/>
    </source>
</evidence>
<evidence type="ECO:0000256" key="4">
    <source>
        <dbReference type="ARBA" id="ARBA00023125"/>
    </source>
</evidence>
<keyword evidence="6" id="KW-0472">Membrane</keyword>
<dbReference type="NCBIfam" id="TIGR02937">
    <property type="entry name" value="sigma70-ECF"/>
    <property type="match status" value="1"/>
</dbReference>